<dbReference type="InParanoid" id="A0A5J5EWM4"/>
<dbReference type="GO" id="GO:0042907">
    <property type="term" value="F:xanthine transmembrane transporter activity"/>
    <property type="evidence" value="ECO:0007669"/>
    <property type="project" value="TreeGrafter"/>
</dbReference>
<sequence>MSSLCDIFKSITTDPQAGRIICVLDSLDGCRPDCTNDLTKLIEAFEMGAGSEADSVHPPLILISTRPSNLIRNALRRRPDVTQQFVLACALCIGYGATLVPTYFDYMFTYEGDNHALRGFLDAIEIFMSTGFAVTAIVAMMLNLTLPEELEDNEAVAPEEEALRHDDCLSVTLYYSSLGTGWGSCTSYPKPRLMEKCL</sequence>
<evidence type="ECO:0000256" key="1">
    <source>
        <dbReference type="ARBA" id="ARBA00008821"/>
    </source>
</evidence>
<evidence type="ECO:0008006" key="6">
    <source>
        <dbReference type="Google" id="ProtNLM"/>
    </source>
</evidence>
<proteinExistence type="inferred from homology"/>
<feature type="transmembrane region" description="Helical" evidence="3">
    <location>
        <begin position="85"/>
        <end position="104"/>
    </location>
</feature>
<evidence type="ECO:0000313" key="4">
    <source>
        <dbReference type="EMBL" id="KAA8905845.1"/>
    </source>
</evidence>
<keyword evidence="2" id="KW-0813">Transport</keyword>
<organism evidence="4 5">
    <name type="scientific">Sphaerosporella brunnea</name>
    <dbReference type="NCBI Taxonomy" id="1250544"/>
    <lineage>
        <taxon>Eukaryota</taxon>
        <taxon>Fungi</taxon>
        <taxon>Dikarya</taxon>
        <taxon>Ascomycota</taxon>
        <taxon>Pezizomycotina</taxon>
        <taxon>Pezizomycetes</taxon>
        <taxon>Pezizales</taxon>
        <taxon>Pyronemataceae</taxon>
        <taxon>Sphaerosporella</taxon>
    </lineage>
</organism>
<keyword evidence="3" id="KW-0472">Membrane</keyword>
<evidence type="ECO:0000256" key="2">
    <source>
        <dbReference type="ARBA" id="ARBA00022448"/>
    </source>
</evidence>
<gene>
    <name evidence="4" type="ORF">FN846DRAFT_730936</name>
</gene>
<dbReference type="Proteomes" id="UP000326924">
    <property type="component" value="Unassembled WGS sequence"/>
</dbReference>
<evidence type="ECO:0000256" key="3">
    <source>
        <dbReference type="SAM" id="Phobius"/>
    </source>
</evidence>
<comment type="caution">
    <text evidence="4">The sequence shown here is derived from an EMBL/GenBank/DDBJ whole genome shotgun (WGS) entry which is preliminary data.</text>
</comment>
<evidence type="ECO:0000313" key="5">
    <source>
        <dbReference type="Proteomes" id="UP000326924"/>
    </source>
</evidence>
<keyword evidence="5" id="KW-1185">Reference proteome</keyword>
<dbReference type="OrthoDB" id="1641903at2759"/>
<feature type="transmembrane region" description="Helical" evidence="3">
    <location>
        <begin position="124"/>
        <end position="144"/>
    </location>
</feature>
<name>A0A5J5EWM4_9PEZI</name>
<keyword evidence="3" id="KW-0812">Transmembrane</keyword>
<protein>
    <recommendedName>
        <fullName evidence="6">NACHT domain-containing protein</fullName>
    </recommendedName>
</protein>
<dbReference type="GO" id="GO:0000324">
    <property type="term" value="C:fungal-type vacuole"/>
    <property type="evidence" value="ECO:0007669"/>
    <property type="project" value="TreeGrafter"/>
</dbReference>
<reference evidence="4 5" key="1">
    <citation type="submission" date="2019-09" db="EMBL/GenBank/DDBJ databases">
        <title>Draft genome of the ectomycorrhizal ascomycete Sphaerosporella brunnea.</title>
        <authorList>
            <consortium name="DOE Joint Genome Institute"/>
            <person name="Benucci G.M."/>
            <person name="Marozzi G."/>
            <person name="Antonielli L."/>
            <person name="Sanchez S."/>
            <person name="Marco P."/>
            <person name="Wang X."/>
            <person name="Falini L.B."/>
            <person name="Barry K."/>
            <person name="Haridas S."/>
            <person name="Lipzen A."/>
            <person name="Labutti K."/>
            <person name="Grigoriev I.V."/>
            <person name="Murat C."/>
            <person name="Martin F."/>
            <person name="Albertini E."/>
            <person name="Donnini D."/>
            <person name="Bonito G."/>
        </authorList>
    </citation>
    <scope>NUCLEOTIDE SEQUENCE [LARGE SCALE GENOMIC DNA]</scope>
    <source>
        <strain evidence="4 5">Sb_GMNB300</strain>
    </source>
</reference>
<dbReference type="EMBL" id="VXIS01000095">
    <property type="protein sequence ID" value="KAA8905845.1"/>
    <property type="molecule type" value="Genomic_DNA"/>
</dbReference>
<keyword evidence="3" id="KW-1133">Transmembrane helix</keyword>
<dbReference type="AlphaFoldDB" id="A0A5J5EWM4"/>
<accession>A0A5J5EWM4</accession>
<dbReference type="PANTHER" id="PTHR42810:SF2">
    <property type="entry name" value="PURINE PERMEASE C1399.01C-RELATED"/>
    <property type="match status" value="1"/>
</dbReference>
<dbReference type="GO" id="GO:0005886">
    <property type="term" value="C:plasma membrane"/>
    <property type="evidence" value="ECO:0007669"/>
    <property type="project" value="TreeGrafter"/>
</dbReference>
<dbReference type="PANTHER" id="PTHR42810">
    <property type="entry name" value="PURINE PERMEASE C1399.01C-RELATED"/>
    <property type="match status" value="1"/>
</dbReference>
<comment type="similarity">
    <text evidence="1">Belongs to the nucleobase:cation symporter-2 (NCS2) (TC 2.A.40) family.</text>
</comment>